<proteinExistence type="inferred from homology"/>
<evidence type="ECO:0000256" key="2">
    <source>
        <dbReference type="ARBA" id="ARBA00022857"/>
    </source>
</evidence>
<reference evidence="4 5" key="1">
    <citation type="submission" date="2024-07" db="EMBL/GenBank/DDBJ databases">
        <title>Section-level genome sequencing and comparative genomics of Aspergillus sections Usti and Cavernicolus.</title>
        <authorList>
            <consortium name="Lawrence Berkeley National Laboratory"/>
            <person name="Nybo J.L."/>
            <person name="Vesth T.C."/>
            <person name="Theobald S."/>
            <person name="Frisvad J.C."/>
            <person name="Larsen T.O."/>
            <person name="Kjaerboelling I."/>
            <person name="Rothschild-Mancinelli K."/>
            <person name="Lyhne E.K."/>
            <person name="Kogle M.E."/>
            <person name="Barry K."/>
            <person name="Clum A."/>
            <person name="Na H."/>
            <person name="Ledsgaard L."/>
            <person name="Lin J."/>
            <person name="Lipzen A."/>
            <person name="Kuo A."/>
            <person name="Riley R."/>
            <person name="Mondo S."/>
            <person name="Labutti K."/>
            <person name="Haridas S."/>
            <person name="Pangalinan J."/>
            <person name="Salamov A.A."/>
            <person name="Simmons B.A."/>
            <person name="Magnuson J.K."/>
            <person name="Chen J."/>
            <person name="Drula E."/>
            <person name="Henrissat B."/>
            <person name="Wiebenga A."/>
            <person name="Lubbers R.J."/>
            <person name="Gomes A.C."/>
            <person name="Makela M.R."/>
            <person name="Stajich J."/>
            <person name="Grigoriev I.V."/>
            <person name="Mortensen U.H."/>
            <person name="De Vries R.P."/>
            <person name="Baker S.E."/>
            <person name="Andersen M.R."/>
        </authorList>
    </citation>
    <scope>NUCLEOTIDE SEQUENCE [LARGE SCALE GENOMIC DNA]</scope>
    <source>
        <strain evidence="4 5">CBS 588.65</strain>
    </source>
</reference>
<protein>
    <submittedName>
        <fullName evidence="4">Short-chain dehydrogenase</fullName>
    </submittedName>
</protein>
<keyword evidence="2" id="KW-0521">NADP</keyword>
<keyword evidence="5" id="KW-1185">Reference proteome</keyword>
<gene>
    <name evidence="4" type="ORF">BJX63DRAFT_439996</name>
</gene>
<comment type="caution">
    <text evidence="4">The sequence shown here is derived from an EMBL/GenBank/DDBJ whole genome shotgun (WGS) entry which is preliminary data.</text>
</comment>
<evidence type="ECO:0000313" key="4">
    <source>
        <dbReference type="EMBL" id="KAL2807792.1"/>
    </source>
</evidence>
<sequence length="350" mass="38343">MTNILADSVTSKIQAPSAFIPPTPKETDLSVYTVVITGASAGLGKEASFQLLRLGIKTLIIGVRNLAKGYDVRSSLLADPEISHRNPTAVIKVLPLDLEDYSSVICFADKVRQETEELDVLILNAGINLGHFEKCRATGHERFLQVNYLSNALLALLLLPTLKQTKPKQNHHPTIAWVGSIALSLNSVTKSPVPKGRSILTTYDDPTHFSRLFRYSDTKFFVALFIRQLAELWPLHAGPCDNGNVVINNVCPGTVVTTADNHLPFYLRIPMNVHRLIRGRSVLEGGRTFVYAATVAGVESHGGFISCNEITPLPPNVATAEGKAFAQQLWDESIEELTKVDSRVLEALKP</sequence>
<evidence type="ECO:0000256" key="3">
    <source>
        <dbReference type="ARBA" id="ARBA00023002"/>
    </source>
</evidence>
<dbReference type="PRINTS" id="PR00081">
    <property type="entry name" value="GDHRDH"/>
</dbReference>
<dbReference type="PANTHER" id="PTHR24320:SF252">
    <property type="entry name" value="DEHYDROGENASE_REDUCTASE FAMILY PROTEIN, PUTATIVE (AFU_ORTHOLOGUE AFUA_3G08550)-RELATED"/>
    <property type="match status" value="1"/>
</dbReference>
<evidence type="ECO:0000256" key="1">
    <source>
        <dbReference type="ARBA" id="ARBA00006484"/>
    </source>
</evidence>
<dbReference type="InterPro" id="IPR002347">
    <property type="entry name" value="SDR_fam"/>
</dbReference>
<comment type="similarity">
    <text evidence="1">Belongs to the short-chain dehydrogenases/reductases (SDR) family.</text>
</comment>
<dbReference type="PANTHER" id="PTHR24320">
    <property type="entry name" value="RETINOL DEHYDROGENASE"/>
    <property type="match status" value="1"/>
</dbReference>
<name>A0ABR4GYR9_9EURO</name>
<dbReference type="Pfam" id="PF00106">
    <property type="entry name" value="adh_short"/>
    <property type="match status" value="1"/>
</dbReference>
<dbReference type="SUPFAM" id="SSF51735">
    <property type="entry name" value="NAD(P)-binding Rossmann-fold domains"/>
    <property type="match status" value="1"/>
</dbReference>
<dbReference type="Gene3D" id="3.40.50.720">
    <property type="entry name" value="NAD(P)-binding Rossmann-like Domain"/>
    <property type="match status" value="1"/>
</dbReference>
<keyword evidence="3" id="KW-0560">Oxidoreductase</keyword>
<evidence type="ECO:0000313" key="5">
    <source>
        <dbReference type="Proteomes" id="UP001610334"/>
    </source>
</evidence>
<accession>A0ABR4GYR9</accession>
<dbReference type="Proteomes" id="UP001610334">
    <property type="component" value="Unassembled WGS sequence"/>
</dbReference>
<dbReference type="EMBL" id="JBFXLT010000130">
    <property type="protein sequence ID" value="KAL2807792.1"/>
    <property type="molecule type" value="Genomic_DNA"/>
</dbReference>
<dbReference type="InterPro" id="IPR036291">
    <property type="entry name" value="NAD(P)-bd_dom_sf"/>
</dbReference>
<organism evidence="4 5">
    <name type="scientific">Aspergillus granulosus</name>
    <dbReference type="NCBI Taxonomy" id="176169"/>
    <lineage>
        <taxon>Eukaryota</taxon>
        <taxon>Fungi</taxon>
        <taxon>Dikarya</taxon>
        <taxon>Ascomycota</taxon>
        <taxon>Pezizomycotina</taxon>
        <taxon>Eurotiomycetes</taxon>
        <taxon>Eurotiomycetidae</taxon>
        <taxon>Eurotiales</taxon>
        <taxon>Aspergillaceae</taxon>
        <taxon>Aspergillus</taxon>
        <taxon>Aspergillus subgen. Nidulantes</taxon>
    </lineage>
</organism>